<keyword evidence="2" id="KW-1133">Transmembrane helix</keyword>
<evidence type="ECO:0000256" key="1">
    <source>
        <dbReference type="SAM" id="MobiDB-lite"/>
    </source>
</evidence>
<keyword evidence="3" id="KW-0378">Hydrolase</keyword>
<dbReference type="InterPro" id="IPR053170">
    <property type="entry name" value="Transcription_regulator"/>
</dbReference>
<proteinExistence type="predicted"/>
<dbReference type="EMBL" id="JAIVFG010000080">
    <property type="protein sequence ID" value="MDB0573912.1"/>
    <property type="molecule type" value="Genomic_DNA"/>
</dbReference>
<dbReference type="AlphaFoldDB" id="A0AAW5ZW88"/>
<keyword evidence="2" id="KW-0812">Transmembrane</keyword>
<dbReference type="RefSeq" id="WP_230626665.1">
    <property type="nucleotide sequence ID" value="NZ_CDMA01000001.1"/>
</dbReference>
<dbReference type="Pfam" id="PF04307">
    <property type="entry name" value="YdjM"/>
    <property type="match status" value="1"/>
</dbReference>
<protein>
    <submittedName>
        <fullName evidence="3">Metal-dependent hydrolase</fullName>
    </submittedName>
</protein>
<feature type="transmembrane region" description="Helical" evidence="2">
    <location>
        <begin position="135"/>
        <end position="155"/>
    </location>
</feature>
<accession>A0AAW5ZW88</accession>
<feature type="transmembrane region" description="Helical" evidence="2">
    <location>
        <begin position="167"/>
        <end position="186"/>
    </location>
</feature>
<organism evidence="3 4">
    <name type="scientific">Ralstonia solanacearum</name>
    <name type="common">Pseudomonas solanacearum</name>
    <dbReference type="NCBI Taxonomy" id="305"/>
    <lineage>
        <taxon>Bacteria</taxon>
        <taxon>Pseudomonadati</taxon>
        <taxon>Pseudomonadota</taxon>
        <taxon>Betaproteobacteria</taxon>
        <taxon>Burkholderiales</taxon>
        <taxon>Burkholderiaceae</taxon>
        <taxon>Ralstonia</taxon>
        <taxon>Ralstonia solanacearum species complex</taxon>
    </lineage>
</organism>
<evidence type="ECO:0000313" key="3">
    <source>
        <dbReference type="EMBL" id="MDB0573912.1"/>
    </source>
</evidence>
<keyword evidence="2" id="KW-0472">Membrane</keyword>
<feature type="transmembrane region" description="Helical" evidence="2">
    <location>
        <begin position="58"/>
        <end position="76"/>
    </location>
</feature>
<feature type="transmembrane region" description="Helical" evidence="2">
    <location>
        <begin position="97"/>
        <end position="115"/>
    </location>
</feature>
<evidence type="ECO:0000256" key="2">
    <source>
        <dbReference type="SAM" id="Phobius"/>
    </source>
</evidence>
<dbReference type="GO" id="GO:0016787">
    <property type="term" value="F:hydrolase activity"/>
    <property type="evidence" value="ECO:0007669"/>
    <property type="project" value="UniProtKB-KW"/>
</dbReference>
<dbReference type="PANTHER" id="PTHR40031:SF1">
    <property type="entry name" value="MEMBRANE-BOUND METAL-DEPENDENT HYDROLASE"/>
    <property type="match status" value="1"/>
</dbReference>
<dbReference type="PANTHER" id="PTHR40031">
    <property type="entry name" value="HYPOTHETICAL MEMBRANE SPANNING PROTEIN"/>
    <property type="match status" value="1"/>
</dbReference>
<feature type="region of interest" description="Disordered" evidence="1">
    <location>
        <begin position="316"/>
        <end position="342"/>
    </location>
</feature>
<dbReference type="InterPro" id="IPR007404">
    <property type="entry name" value="YdjM-like"/>
</dbReference>
<sequence length="342" mass="37395">MDNLTHALIGAALGQAGLKRKTGLGMAALMIGANVPDIDVLGLPFGENLSWRRGWTHGPLALLVLPGVLALALIAFDRWQARRGTRPAARPSVRLGWLLTLSYLGALTHPLLDLLNTYGVRCLMPFSERWFYGDTLFIVDPLIWTVLGLGVGLARRRESSGQGSGKRIALATLSLVVAYVVAMHSGGRLAEDYVARHWDGMGRPQSIRVLASPVPIDPFSRTILLETTEGYRFGDFGWLPRPHLMWKSKTIPTNMGLPAVARAAGQSKSVADFLYWSRFPFAMVRQASGGTEVIIGDARYNERPDVGPFSVRTLIPSARPGAEDEPNSMSIRRGHIDPPRAK</sequence>
<gene>
    <name evidence="3" type="ORF">LBW59_24530</name>
</gene>
<name>A0AAW5ZW88_RALSL</name>
<dbReference type="Proteomes" id="UP001144050">
    <property type="component" value="Unassembled WGS sequence"/>
</dbReference>
<evidence type="ECO:0000313" key="4">
    <source>
        <dbReference type="Proteomes" id="UP001144050"/>
    </source>
</evidence>
<reference evidence="3" key="1">
    <citation type="submission" date="2021-09" db="EMBL/GenBank/DDBJ databases">
        <title>Genomic analysis of Ralstonia spp.</title>
        <authorList>
            <person name="Aburjaile F."/>
            <person name="Ariute J.C."/>
            <person name="Pais A.K.L."/>
            <person name="Albuquerque G.M.R."/>
            <person name="Silva A.M.F."/>
            <person name="Brenig B."/>
            <person name="Azevedo V."/>
            <person name="Matiuzzi M."/>
            <person name="Ramos R."/>
            <person name="Goes-Neto A."/>
            <person name="Soares S."/>
            <person name="Iseppon A.M.B."/>
            <person name="Souza E."/>
            <person name="Gama M."/>
        </authorList>
    </citation>
    <scope>NUCLEOTIDE SEQUENCE</scope>
    <source>
        <strain evidence="3">CCRMRs91</strain>
    </source>
</reference>
<comment type="caution">
    <text evidence="3">The sequence shown here is derived from an EMBL/GenBank/DDBJ whole genome shotgun (WGS) entry which is preliminary data.</text>
</comment>